<dbReference type="InterPro" id="IPR011831">
    <property type="entry name" value="ADP-Glc_PPase"/>
</dbReference>
<dbReference type="CDD" id="cd04651">
    <property type="entry name" value="LbH_G1P_AT_C"/>
    <property type="match status" value="1"/>
</dbReference>
<evidence type="ECO:0000259" key="3">
    <source>
        <dbReference type="Pfam" id="PF00483"/>
    </source>
</evidence>
<evidence type="ECO:0000313" key="8">
    <source>
        <dbReference type="Proteomes" id="UP000586254"/>
    </source>
</evidence>
<sequence length="370" mass="41930">MKKAIGIILNVDGDNSDLNELLQHRSISTLPFGGRYRMIDFTLSNMVNSGISHVGVVGSHKYSSLIDHLGTGKEWSLSRKTQDLSILAGSSSVRFGNLMKINLRDLYNNRAFLQHSSDEDVVISAPNLVTSFSFNASYKIHKTNNSDVTLIFKKVQPSFTFENNDVFLEFDKYRITNIHYQKEKMTDHCYADMMIIKKSVLLDLMELGERTGEWDLMDMIKSNLDTLRVYGAPHSGYINRVHDLAKYYEANMDLLEFDIMKELFLSENSIHTKIKDNHPTLYQNEAVVRNSIVGSGCEVEGKIYHSVLFRDSKIGYGSEISNSIIMQKAEIGNNVKLNYVIFDKDVKIRDNASLVGTKDNPIVLSKGMVI</sequence>
<dbReference type="InterPro" id="IPR005835">
    <property type="entry name" value="NTP_transferase_dom"/>
</dbReference>
<protein>
    <submittedName>
        <fullName evidence="5 6">Glucose-1-phosphate adenylyltransferase</fullName>
        <ecNumber evidence="5">2.7.7.27</ecNumber>
    </submittedName>
</protein>
<organism evidence="5 8">
    <name type="scientific">Eubacterium callanderi</name>
    <dbReference type="NCBI Taxonomy" id="53442"/>
    <lineage>
        <taxon>Bacteria</taxon>
        <taxon>Bacillati</taxon>
        <taxon>Bacillota</taxon>
        <taxon>Clostridia</taxon>
        <taxon>Eubacteriales</taxon>
        <taxon>Eubacteriaceae</taxon>
        <taxon>Eubacterium</taxon>
    </lineage>
</organism>
<reference evidence="5 8" key="2">
    <citation type="submission" date="2020-07" db="EMBL/GenBank/DDBJ databases">
        <title>Organ Donor 1.</title>
        <authorList>
            <person name="Marsh A.J."/>
            <person name="Azcarate-Peril M.A."/>
        </authorList>
    </citation>
    <scope>NUCLEOTIDE SEQUENCE [LARGE SCALE GENOMIC DNA]</scope>
    <source>
        <strain evidence="5 8">AMC0717</strain>
    </source>
</reference>
<dbReference type="Pfam" id="PF24894">
    <property type="entry name" value="Hexapep_GlmU"/>
    <property type="match status" value="1"/>
</dbReference>
<dbReference type="NCBIfam" id="TIGR02092">
    <property type="entry name" value="glgD"/>
    <property type="match status" value="1"/>
</dbReference>
<name>A0A1M7JUZ5_9FIRM</name>
<dbReference type="GO" id="GO:0005978">
    <property type="term" value="P:glycogen biosynthetic process"/>
    <property type="evidence" value="ECO:0007669"/>
    <property type="project" value="UniProtKB-KW"/>
</dbReference>
<dbReference type="InterPro" id="IPR011004">
    <property type="entry name" value="Trimer_LpxA-like_sf"/>
</dbReference>
<keyword evidence="2" id="KW-0320">Glycogen biosynthesis</keyword>
<dbReference type="PANTHER" id="PTHR43523:SF6">
    <property type="entry name" value="GLYCOGEN BIOSYNTHESIS PROTEIN GLGD"/>
    <property type="match status" value="1"/>
</dbReference>
<dbReference type="Proteomes" id="UP000184012">
    <property type="component" value="Unassembled WGS sequence"/>
</dbReference>
<gene>
    <name evidence="5" type="primary">glgD</name>
    <name evidence="5" type="ORF">H0N91_19580</name>
    <name evidence="6" type="ORF">SAMN04515649_12118</name>
</gene>
<evidence type="ECO:0000313" key="5">
    <source>
        <dbReference type="EMBL" id="NZA40272.1"/>
    </source>
</evidence>
<dbReference type="EMBL" id="FRBP01000021">
    <property type="protein sequence ID" value="SHM56882.1"/>
    <property type="molecule type" value="Genomic_DNA"/>
</dbReference>
<dbReference type="InterPro" id="IPR011832">
    <property type="entry name" value="GlgDAde_trans"/>
</dbReference>
<dbReference type="InterPro" id="IPR056818">
    <property type="entry name" value="GlmU/GlgC-like_hexapep"/>
</dbReference>
<evidence type="ECO:0000313" key="6">
    <source>
        <dbReference type="EMBL" id="SHM56882.1"/>
    </source>
</evidence>
<keyword evidence="5" id="KW-0808">Transferase</keyword>
<dbReference type="RefSeq" id="WP_073383672.1">
    <property type="nucleotide sequence ID" value="NZ_CABJAI010000009.1"/>
</dbReference>
<dbReference type="GO" id="GO:0008878">
    <property type="term" value="F:glucose-1-phosphate adenylyltransferase activity"/>
    <property type="evidence" value="ECO:0007669"/>
    <property type="project" value="UniProtKB-EC"/>
</dbReference>
<keyword evidence="5" id="KW-0548">Nucleotidyltransferase</keyword>
<dbReference type="PANTHER" id="PTHR43523">
    <property type="entry name" value="GLUCOSE-1-PHOSPHATE ADENYLYLTRANSFERASE-RELATED"/>
    <property type="match status" value="1"/>
</dbReference>
<dbReference type="Gene3D" id="3.90.550.10">
    <property type="entry name" value="Spore Coat Polysaccharide Biosynthesis Protein SpsA, Chain A"/>
    <property type="match status" value="1"/>
</dbReference>
<dbReference type="Proteomes" id="UP000586254">
    <property type="component" value="Unassembled WGS sequence"/>
</dbReference>
<evidence type="ECO:0000256" key="2">
    <source>
        <dbReference type="ARBA" id="ARBA00023056"/>
    </source>
</evidence>
<comment type="caution">
    <text evidence="5">The sequence shown here is derived from an EMBL/GenBank/DDBJ whole genome shotgun (WGS) entry which is preliminary data.</text>
</comment>
<evidence type="ECO:0000259" key="4">
    <source>
        <dbReference type="Pfam" id="PF24894"/>
    </source>
</evidence>
<dbReference type="AlphaFoldDB" id="A0A1M7JUZ5"/>
<proteinExistence type="inferred from homology"/>
<dbReference type="InterPro" id="IPR029044">
    <property type="entry name" value="Nucleotide-diphossugar_trans"/>
</dbReference>
<reference evidence="6 7" key="1">
    <citation type="submission" date="2016-11" db="EMBL/GenBank/DDBJ databases">
        <authorList>
            <person name="Varghese N."/>
            <person name="Submissions S."/>
        </authorList>
    </citation>
    <scope>NUCLEOTIDE SEQUENCE [LARGE SCALE GENOMIC DNA]</scope>
    <source>
        <strain evidence="6 7">FD</strain>
    </source>
</reference>
<evidence type="ECO:0000256" key="1">
    <source>
        <dbReference type="ARBA" id="ARBA00010443"/>
    </source>
</evidence>
<feature type="domain" description="Nucleotidyl transferase" evidence="3">
    <location>
        <begin position="23"/>
        <end position="157"/>
    </location>
</feature>
<dbReference type="SUPFAM" id="SSF51161">
    <property type="entry name" value="Trimeric LpxA-like enzymes"/>
    <property type="match status" value="1"/>
</dbReference>
<accession>A0A1M7JUZ5</accession>
<dbReference type="Gene3D" id="2.160.10.10">
    <property type="entry name" value="Hexapeptide repeat proteins"/>
    <property type="match status" value="1"/>
</dbReference>
<dbReference type="Pfam" id="PF00483">
    <property type="entry name" value="NTP_transferase"/>
    <property type="match status" value="1"/>
</dbReference>
<comment type="similarity">
    <text evidence="1">Belongs to the bacterial/plant glucose-1-phosphate adenylyltransferase family.</text>
</comment>
<dbReference type="EMBL" id="JACCKS010000040">
    <property type="protein sequence ID" value="NZA40272.1"/>
    <property type="molecule type" value="Genomic_DNA"/>
</dbReference>
<feature type="domain" description="Glucose-1-phosphate adenylyltransferase/Bifunctional protein GlmU-like C-terminal hexapeptide" evidence="4">
    <location>
        <begin position="284"/>
        <end position="353"/>
    </location>
</feature>
<dbReference type="SUPFAM" id="SSF53448">
    <property type="entry name" value="Nucleotide-diphospho-sugar transferases"/>
    <property type="match status" value="1"/>
</dbReference>
<evidence type="ECO:0000313" key="7">
    <source>
        <dbReference type="Proteomes" id="UP000184012"/>
    </source>
</evidence>
<dbReference type="EC" id="2.7.7.27" evidence="5"/>